<proteinExistence type="predicted"/>
<protein>
    <submittedName>
        <fullName evidence="2">Uncharacterized protein</fullName>
    </submittedName>
</protein>
<evidence type="ECO:0000313" key="2">
    <source>
        <dbReference type="EMBL" id="PON39083.1"/>
    </source>
</evidence>
<comment type="caution">
    <text evidence="2">The sequence shown here is derived from an EMBL/GenBank/DDBJ whole genome shotgun (WGS) entry which is preliminary data.</text>
</comment>
<feature type="region of interest" description="Disordered" evidence="1">
    <location>
        <begin position="62"/>
        <end position="99"/>
    </location>
</feature>
<feature type="compositionally biased region" description="Basic residues" evidence="1">
    <location>
        <begin position="74"/>
        <end position="90"/>
    </location>
</feature>
<gene>
    <name evidence="2" type="ORF">TorRG33x02_343580</name>
</gene>
<accession>A0A2P5ARB2</accession>
<evidence type="ECO:0000313" key="3">
    <source>
        <dbReference type="Proteomes" id="UP000237000"/>
    </source>
</evidence>
<keyword evidence="3" id="KW-1185">Reference proteome</keyword>
<dbReference type="Proteomes" id="UP000237000">
    <property type="component" value="Unassembled WGS sequence"/>
</dbReference>
<name>A0A2P5ARB2_TREOI</name>
<evidence type="ECO:0000256" key="1">
    <source>
        <dbReference type="SAM" id="MobiDB-lite"/>
    </source>
</evidence>
<sequence>MNNFRTIRGGDFVISQRSGVALCSFRNLVGHQTLEHVFALPLPLPLPLPLLSFSPAPNSLFSRQSSILRPPLARGRHRHRHRHRHPHPHPHPQPTRSLDAVSVAPLNSRISRHRRLVRVREKSV</sequence>
<dbReference type="EMBL" id="JXTC01000730">
    <property type="protein sequence ID" value="PON39083.1"/>
    <property type="molecule type" value="Genomic_DNA"/>
</dbReference>
<dbReference type="InParanoid" id="A0A2P5ARB2"/>
<reference evidence="3" key="1">
    <citation type="submission" date="2016-06" db="EMBL/GenBank/DDBJ databases">
        <title>Parallel loss of symbiosis genes in relatives of nitrogen-fixing non-legume Parasponia.</title>
        <authorList>
            <person name="Van Velzen R."/>
            <person name="Holmer R."/>
            <person name="Bu F."/>
            <person name="Rutten L."/>
            <person name="Van Zeijl A."/>
            <person name="Liu W."/>
            <person name="Santuari L."/>
            <person name="Cao Q."/>
            <person name="Sharma T."/>
            <person name="Shen D."/>
            <person name="Roswanjaya Y."/>
            <person name="Wardhani T."/>
            <person name="Kalhor M.S."/>
            <person name="Jansen J."/>
            <person name="Van den Hoogen J."/>
            <person name="Gungor B."/>
            <person name="Hartog M."/>
            <person name="Hontelez J."/>
            <person name="Verver J."/>
            <person name="Yang W.-C."/>
            <person name="Schijlen E."/>
            <person name="Repin R."/>
            <person name="Schilthuizen M."/>
            <person name="Schranz E."/>
            <person name="Heidstra R."/>
            <person name="Miyata K."/>
            <person name="Fedorova E."/>
            <person name="Kohlen W."/>
            <person name="Bisseling T."/>
            <person name="Smit S."/>
            <person name="Geurts R."/>
        </authorList>
    </citation>
    <scope>NUCLEOTIDE SEQUENCE [LARGE SCALE GENOMIC DNA]</scope>
    <source>
        <strain evidence="3">cv. RG33-2</strain>
    </source>
</reference>
<organism evidence="2 3">
    <name type="scientific">Trema orientale</name>
    <name type="common">Charcoal tree</name>
    <name type="synonym">Celtis orientalis</name>
    <dbReference type="NCBI Taxonomy" id="63057"/>
    <lineage>
        <taxon>Eukaryota</taxon>
        <taxon>Viridiplantae</taxon>
        <taxon>Streptophyta</taxon>
        <taxon>Embryophyta</taxon>
        <taxon>Tracheophyta</taxon>
        <taxon>Spermatophyta</taxon>
        <taxon>Magnoliopsida</taxon>
        <taxon>eudicotyledons</taxon>
        <taxon>Gunneridae</taxon>
        <taxon>Pentapetalae</taxon>
        <taxon>rosids</taxon>
        <taxon>fabids</taxon>
        <taxon>Rosales</taxon>
        <taxon>Cannabaceae</taxon>
        <taxon>Trema</taxon>
    </lineage>
</organism>
<dbReference type="AlphaFoldDB" id="A0A2P5ARB2"/>